<dbReference type="PATRIC" id="fig|1129794.4.peg.2387"/>
<sequence length="65" mass="7492">MKKENVKVWPPQQTLDKTAKIGPGVNYDGVCPNCKGFTLMKRGRVDGLVRYDCKFCDYKFRYNGL</sequence>
<proteinExistence type="predicted"/>
<name>K7A7R8_9ALTE</name>
<protein>
    <recommendedName>
        <fullName evidence="3">Transposase</fullName>
    </recommendedName>
</protein>
<organism evidence="1 2">
    <name type="scientific">Paraglaciecola psychrophila 170</name>
    <dbReference type="NCBI Taxonomy" id="1129794"/>
    <lineage>
        <taxon>Bacteria</taxon>
        <taxon>Pseudomonadati</taxon>
        <taxon>Pseudomonadota</taxon>
        <taxon>Gammaproteobacteria</taxon>
        <taxon>Alteromonadales</taxon>
        <taxon>Alteromonadaceae</taxon>
        <taxon>Paraglaciecola</taxon>
    </lineage>
</organism>
<evidence type="ECO:0000313" key="1">
    <source>
        <dbReference type="EMBL" id="AGH44516.1"/>
    </source>
</evidence>
<dbReference type="STRING" id="1129794.C427_2407"/>
<dbReference type="EMBL" id="CP003837">
    <property type="protein sequence ID" value="AGH44516.1"/>
    <property type="molecule type" value="Genomic_DNA"/>
</dbReference>
<reference evidence="1 2" key="1">
    <citation type="journal article" date="2013" name="Genome Announc.">
        <title>Complete Genome Sequence of Glaciecola psychrophila Strain 170T.</title>
        <authorList>
            <person name="Yin J."/>
            <person name="Chen J."/>
            <person name="Liu G."/>
            <person name="Yu Y."/>
            <person name="Song L."/>
            <person name="Wang X."/>
            <person name="Qu X."/>
        </authorList>
    </citation>
    <scope>NUCLEOTIDE SEQUENCE [LARGE SCALE GENOMIC DNA]</scope>
    <source>
        <strain evidence="1 2">170</strain>
    </source>
</reference>
<dbReference type="AlphaFoldDB" id="K7A7R8"/>
<gene>
    <name evidence="1" type="ORF">C427_2407</name>
</gene>
<evidence type="ECO:0000313" key="2">
    <source>
        <dbReference type="Proteomes" id="UP000011864"/>
    </source>
</evidence>
<dbReference type="RefSeq" id="WP_007636498.1">
    <property type="nucleotide sequence ID" value="NC_020514.1"/>
</dbReference>
<dbReference type="eggNOG" id="COG3677">
    <property type="taxonomic scope" value="Bacteria"/>
</dbReference>
<dbReference type="HOGENOM" id="CLU_2845869_0_0_6"/>
<evidence type="ECO:0008006" key="3">
    <source>
        <dbReference type="Google" id="ProtNLM"/>
    </source>
</evidence>
<keyword evidence="2" id="KW-1185">Reference proteome</keyword>
<dbReference type="KEGG" id="gps:C427_2407"/>
<accession>K7A7R8</accession>
<dbReference type="Proteomes" id="UP000011864">
    <property type="component" value="Chromosome"/>
</dbReference>